<dbReference type="STRING" id="1454373.ACMU_13130"/>
<dbReference type="GO" id="GO:0071949">
    <property type="term" value="F:FAD binding"/>
    <property type="evidence" value="ECO:0007669"/>
    <property type="project" value="InterPro"/>
</dbReference>
<dbReference type="OrthoDB" id="4230779at2"/>
<dbReference type="Proteomes" id="UP000026249">
    <property type="component" value="Unassembled WGS sequence"/>
</dbReference>
<dbReference type="EMBL" id="JFKE01000004">
    <property type="protein sequence ID" value="KAJ55630.1"/>
    <property type="molecule type" value="Genomic_DNA"/>
</dbReference>
<evidence type="ECO:0000313" key="7">
    <source>
        <dbReference type="EMBL" id="KAJ55630.1"/>
    </source>
</evidence>
<organism evidence="7 8">
    <name type="scientific">Actibacterium mucosum KCTC 23349</name>
    <dbReference type="NCBI Taxonomy" id="1454373"/>
    <lineage>
        <taxon>Bacteria</taxon>
        <taxon>Pseudomonadati</taxon>
        <taxon>Pseudomonadota</taxon>
        <taxon>Alphaproteobacteria</taxon>
        <taxon>Rhodobacterales</taxon>
        <taxon>Roseobacteraceae</taxon>
        <taxon>Actibacterium</taxon>
    </lineage>
</organism>
<dbReference type="InterPro" id="IPR002938">
    <property type="entry name" value="FAD-bd"/>
</dbReference>
<evidence type="ECO:0000256" key="3">
    <source>
        <dbReference type="ARBA" id="ARBA00022827"/>
    </source>
</evidence>
<dbReference type="InterPro" id="IPR050493">
    <property type="entry name" value="FAD-dep_Monooxygenase_BioMet"/>
</dbReference>
<keyword evidence="2" id="KW-0285">Flavoprotein</keyword>
<evidence type="ECO:0000256" key="1">
    <source>
        <dbReference type="ARBA" id="ARBA00001974"/>
    </source>
</evidence>
<dbReference type="Gene3D" id="3.50.50.60">
    <property type="entry name" value="FAD/NAD(P)-binding domain"/>
    <property type="match status" value="1"/>
</dbReference>
<evidence type="ECO:0000256" key="5">
    <source>
        <dbReference type="ARBA" id="ARBA00023033"/>
    </source>
</evidence>
<dbReference type="PRINTS" id="PR00420">
    <property type="entry name" value="RNGMNOXGNASE"/>
</dbReference>
<feature type="domain" description="FAD-binding" evidence="6">
    <location>
        <begin position="7"/>
        <end position="335"/>
    </location>
</feature>
<keyword evidence="4" id="KW-0560">Oxidoreductase</keyword>
<keyword evidence="8" id="KW-1185">Reference proteome</keyword>
<evidence type="ECO:0000259" key="6">
    <source>
        <dbReference type="Pfam" id="PF01494"/>
    </source>
</evidence>
<dbReference type="PANTHER" id="PTHR13789:SF318">
    <property type="entry name" value="GERANYLGERANYL DIPHOSPHATE REDUCTASE"/>
    <property type="match status" value="1"/>
</dbReference>
<evidence type="ECO:0000313" key="8">
    <source>
        <dbReference type="Proteomes" id="UP000026249"/>
    </source>
</evidence>
<evidence type="ECO:0000256" key="2">
    <source>
        <dbReference type="ARBA" id="ARBA00022630"/>
    </source>
</evidence>
<comment type="cofactor">
    <cofactor evidence="1">
        <name>FAD</name>
        <dbReference type="ChEBI" id="CHEBI:57692"/>
    </cofactor>
</comment>
<dbReference type="PANTHER" id="PTHR13789">
    <property type="entry name" value="MONOOXYGENASE"/>
    <property type="match status" value="1"/>
</dbReference>
<gene>
    <name evidence="7" type="ORF">ACMU_13130</name>
</gene>
<keyword evidence="5 7" id="KW-0503">Monooxygenase</keyword>
<dbReference type="AlphaFoldDB" id="A0A037ZGP2"/>
<proteinExistence type="predicted"/>
<evidence type="ECO:0000256" key="4">
    <source>
        <dbReference type="ARBA" id="ARBA00023002"/>
    </source>
</evidence>
<sequence length="386" mass="41715">MLIGRNITIVGAGIGGLTAALALAMRGAQVRVLEQSEALREVGAGLQISPNGAAVLHALGLGPDLAKIGVAANAIELRDGPSDRKVTLLPTTNYHFVHRADLLAMLEKAVRAAGVQIKLLQQVDTVTEDDRGLLLTTLQRAQCRPDLLIGADGLHSKVRTHLNGPSKPRFTGQVAWRALVPADQDVPAQATLYMGPGRHAVTYPLREGKLLNVVAVEERSDWVAESWSHADDPANLRAAFASFNPRLRAVLERAEQVHLWGLFRHPVAPKWHNQHAAILGDAAHPTLPFLAQGANMAIEDAWALAAALSSTPETGQALAAYQAARAPRTARLVDAAAANARNFHISFPPKRLAAQVVLRTLGRIAPQVLTNRLRWIYDYDVTREFD</sequence>
<dbReference type="InterPro" id="IPR036188">
    <property type="entry name" value="FAD/NAD-bd_sf"/>
</dbReference>
<reference evidence="7 8" key="1">
    <citation type="submission" date="2014-03" db="EMBL/GenBank/DDBJ databases">
        <title>Draft Genome Sequence of Actibacterium mucosum KCTC 23349, a Marine Alphaproteobacterium with Complex Ionic Requirements Isolated from Mediterranean Seawater at Malvarrosa Beach, Valencia, Spain.</title>
        <authorList>
            <person name="Arahal D.R."/>
            <person name="Shao Z."/>
            <person name="Lai Q."/>
            <person name="Pujalte M.J."/>
        </authorList>
    </citation>
    <scope>NUCLEOTIDE SEQUENCE [LARGE SCALE GENOMIC DNA]</scope>
    <source>
        <strain evidence="7 8">KCTC 23349</strain>
    </source>
</reference>
<dbReference type="Pfam" id="PF01494">
    <property type="entry name" value="FAD_binding_3"/>
    <property type="match status" value="1"/>
</dbReference>
<accession>A0A037ZGP2</accession>
<dbReference type="SUPFAM" id="SSF54373">
    <property type="entry name" value="FAD-linked reductases, C-terminal domain"/>
    <property type="match status" value="1"/>
</dbReference>
<comment type="caution">
    <text evidence="7">The sequence shown here is derived from an EMBL/GenBank/DDBJ whole genome shotgun (WGS) entry which is preliminary data.</text>
</comment>
<keyword evidence="3" id="KW-0274">FAD</keyword>
<dbReference type="RefSeq" id="WP_035259501.1">
    <property type="nucleotide sequence ID" value="NZ_JFKE01000004.1"/>
</dbReference>
<name>A0A037ZGP2_9RHOB</name>
<dbReference type="SUPFAM" id="SSF51905">
    <property type="entry name" value="FAD/NAD(P)-binding domain"/>
    <property type="match status" value="1"/>
</dbReference>
<protein>
    <submittedName>
        <fullName evidence="7">Monooxygenase</fullName>
    </submittedName>
</protein>
<dbReference type="GO" id="GO:0004497">
    <property type="term" value="F:monooxygenase activity"/>
    <property type="evidence" value="ECO:0007669"/>
    <property type="project" value="UniProtKB-KW"/>
</dbReference>